<reference evidence="2" key="1">
    <citation type="submission" date="2012-12" db="EMBL/GenBank/DDBJ databases">
        <authorList>
            <person name="Hellsten U."/>
            <person name="Grimwood J."/>
            <person name="Chapman J.A."/>
            <person name="Shapiro H."/>
            <person name="Aerts A."/>
            <person name="Otillar R.P."/>
            <person name="Terry A.Y."/>
            <person name="Boore J.L."/>
            <person name="Simakov O."/>
            <person name="Marletaz F."/>
            <person name="Cho S.-J."/>
            <person name="Edsinger-Gonzales E."/>
            <person name="Havlak P."/>
            <person name="Kuo D.-H."/>
            <person name="Larsson T."/>
            <person name="Lv J."/>
            <person name="Arendt D."/>
            <person name="Savage R."/>
            <person name="Osoegawa K."/>
            <person name="de Jong P."/>
            <person name="Lindberg D.R."/>
            <person name="Seaver E.C."/>
            <person name="Weisblat D.A."/>
            <person name="Putnam N.H."/>
            <person name="Grigoriev I.V."/>
            <person name="Rokhsar D.S."/>
        </authorList>
    </citation>
    <scope>NUCLEOTIDE SEQUENCE</scope>
    <source>
        <strain evidence="2">I ESC-2004</strain>
    </source>
</reference>
<dbReference type="EMBL" id="AMQN01000401">
    <property type="status" value="NOT_ANNOTATED_CDS"/>
    <property type="molecule type" value="Genomic_DNA"/>
</dbReference>
<dbReference type="EMBL" id="AMQN01000400">
    <property type="status" value="NOT_ANNOTATED_CDS"/>
    <property type="molecule type" value="Genomic_DNA"/>
</dbReference>
<proteinExistence type="predicted"/>
<evidence type="ECO:0000313" key="1">
    <source>
        <dbReference type="EnsemblMetazoa" id="CapteP184875"/>
    </source>
</evidence>
<name>X1ZH71_CAPTE</name>
<evidence type="ECO:0000313" key="2">
    <source>
        <dbReference type="Proteomes" id="UP000014760"/>
    </source>
</evidence>
<dbReference type="EnsemblMetazoa" id="CapteT184875">
    <property type="protein sequence ID" value="CapteP184875"/>
    <property type="gene ID" value="CapteG184875"/>
</dbReference>
<dbReference type="Proteomes" id="UP000014760">
    <property type="component" value="Unassembled WGS sequence"/>
</dbReference>
<dbReference type="AlphaFoldDB" id="X1ZH71"/>
<keyword evidence="2" id="KW-1185">Reference proteome</keyword>
<reference evidence="2" key="2">
    <citation type="journal article" date="2013" name="Nature">
        <title>Insights into bilaterian evolution from three spiralian genomes.</title>
        <authorList>
            <person name="Simakov O."/>
            <person name="Marletaz F."/>
            <person name="Cho S.J."/>
            <person name="Edsinger-Gonzales E."/>
            <person name="Havlak P."/>
            <person name="Hellsten U."/>
            <person name="Kuo D.H."/>
            <person name="Larsson T."/>
            <person name="Lv J."/>
            <person name="Arendt D."/>
            <person name="Savage R."/>
            <person name="Osoegawa K."/>
            <person name="de Jong P."/>
            <person name="Grimwood J."/>
            <person name="Chapman J.A."/>
            <person name="Shapiro H."/>
            <person name="Aerts A."/>
            <person name="Otillar R.P."/>
            <person name="Terry A.Y."/>
            <person name="Boore J.L."/>
            <person name="Grigoriev I.V."/>
            <person name="Lindberg D.R."/>
            <person name="Seaver E.C."/>
            <person name="Weisblat D.A."/>
            <person name="Putnam N.H."/>
            <person name="Rokhsar D.S."/>
        </authorList>
    </citation>
    <scope>NUCLEOTIDE SEQUENCE</scope>
    <source>
        <strain evidence="2">I ESC-2004</strain>
    </source>
</reference>
<sequence>MSKQHRPQLDWTPDAKLPTRFKAWKAEIEDEILLFEGEDKPSKYICNFVKVCSGERGKAILAELNVYQEDKDYEVIFKALEKKVRPSNEEISASSKYFYLRQGNASLVDFFKQATETVEAMKIEENPKDKILRNLLLNGLASREIYRECLKERADHLTSNRVMEIASNIEARNLMADDLSDMASQTLPQNALSRESSTLSKNKILTLCMDSDVFISSHLFHATEDRRRSSIVGPHNKEMNEAIIFTTKPGSPCSQVATYTDTYTYTDISDLE</sequence>
<reference evidence="1" key="3">
    <citation type="submission" date="2015-06" db="UniProtKB">
        <authorList>
            <consortium name="EnsemblMetazoa"/>
        </authorList>
    </citation>
    <scope>IDENTIFICATION</scope>
</reference>
<protein>
    <submittedName>
        <fullName evidence="1">Uncharacterized protein</fullName>
    </submittedName>
</protein>
<dbReference type="HOGENOM" id="CLU_081677_0_0_1"/>
<organism evidence="1 2">
    <name type="scientific">Capitella teleta</name>
    <name type="common">Polychaete worm</name>
    <dbReference type="NCBI Taxonomy" id="283909"/>
    <lineage>
        <taxon>Eukaryota</taxon>
        <taxon>Metazoa</taxon>
        <taxon>Spiralia</taxon>
        <taxon>Lophotrochozoa</taxon>
        <taxon>Annelida</taxon>
        <taxon>Polychaeta</taxon>
        <taxon>Sedentaria</taxon>
        <taxon>Scolecida</taxon>
        <taxon>Capitellidae</taxon>
        <taxon>Capitella</taxon>
    </lineage>
</organism>
<dbReference type="EMBL" id="AMQN01000402">
    <property type="status" value="NOT_ANNOTATED_CDS"/>
    <property type="molecule type" value="Genomic_DNA"/>
</dbReference>
<accession>X1ZH71</accession>